<proteinExistence type="predicted"/>
<reference evidence="2" key="1">
    <citation type="journal article" date="2017" name="Nat. Ecol. Evol.">
        <title>Genome expansion and lineage-specific genetic innovations in the forest pathogenic fungi Armillaria.</title>
        <authorList>
            <person name="Sipos G."/>
            <person name="Prasanna A.N."/>
            <person name="Walter M.C."/>
            <person name="O'Connor E."/>
            <person name="Balint B."/>
            <person name="Krizsan K."/>
            <person name="Kiss B."/>
            <person name="Hess J."/>
            <person name="Varga T."/>
            <person name="Slot J."/>
            <person name="Riley R."/>
            <person name="Boka B."/>
            <person name="Rigling D."/>
            <person name="Barry K."/>
            <person name="Lee J."/>
            <person name="Mihaltcheva S."/>
            <person name="LaButti K."/>
            <person name="Lipzen A."/>
            <person name="Waldron R."/>
            <person name="Moloney N.M."/>
            <person name="Sperisen C."/>
            <person name="Kredics L."/>
            <person name="Vagvoelgyi C."/>
            <person name="Patrignani A."/>
            <person name="Fitzpatrick D."/>
            <person name="Nagy I."/>
            <person name="Doyle S."/>
            <person name="Anderson J.B."/>
            <person name="Grigoriev I.V."/>
            <person name="Gueldener U."/>
            <person name="Muensterkoetter M."/>
            <person name="Nagy L.G."/>
        </authorList>
    </citation>
    <scope>NUCLEOTIDE SEQUENCE [LARGE SCALE GENOMIC DNA]</scope>
    <source>
        <strain evidence="2">C18/9</strain>
    </source>
</reference>
<evidence type="ECO:0000313" key="1">
    <source>
        <dbReference type="EMBL" id="SJL08324.1"/>
    </source>
</evidence>
<evidence type="ECO:0000313" key="2">
    <source>
        <dbReference type="Proteomes" id="UP000219338"/>
    </source>
</evidence>
<dbReference type="AlphaFoldDB" id="A0A284RHT9"/>
<sequence length="143" mass="17091">MLQACQQAHWDFYNVCGWQTKWQLWKRLLKDQKDYRLENLDESLHLEKEIWQNMILEVKSIGISDLDAMIKMPMPELDLEEEVKKKHHQQMTAKMRAKKHEKDEEVESEVEMYEDLELVLVQEVEKEKEKKKDVEMAGLSGAS</sequence>
<accession>A0A284RHT9</accession>
<organism evidence="1 2">
    <name type="scientific">Armillaria ostoyae</name>
    <name type="common">Armillaria root rot fungus</name>
    <dbReference type="NCBI Taxonomy" id="47428"/>
    <lineage>
        <taxon>Eukaryota</taxon>
        <taxon>Fungi</taxon>
        <taxon>Dikarya</taxon>
        <taxon>Basidiomycota</taxon>
        <taxon>Agaricomycotina</taxon>
        <taxon>Agaricomycetes</taxon>
        <taxon>Agaricomycetidae</taxon>
        <taxon>Agaricales</taxon>
        <taxon>Marasmiineae</taxon>
        <taxon>Physalacriaceae</taxon>
        <taxon>Armillaria</taxon>
    </lineage>
</organism>
<dbReference type="Proteomes" id="UP000219338">
    <property type="component" value="Unassembled WGS sequence"/>
</dbReference>
<name>A0A284RHT9_ARMOS</name>
<gene>
    <name evidence="1" type="ORF">ARMOST_11687</name>
</gene>
<keyword evidence="2" id="KW-1185">Reference proteome</keyword>
<protein>
    <submittedName>
        <fullName evidence="1">Uncharacterized protein</fullName>
    </submittedName>
</protein>
<dbReference type="EMBL" id="FUEG01000009">
    <property type="protein sequence ID" value="SJL08324.1"/>
    <property type="molecule type" value="Genomic_DNA"/>
</dbReference>